<feature type="non-terminal residue" evidence="2">
    <location>
        <position position="230"/>
    </location>
</feature>
<dbReference type="InterPro" id="IPR001173">
    <property type="entry name" value="Glyco_trans_2-like"/>
</dbReference>
<proteinExistence type="predicted"/>
<dbReference type="AlphaFoldDB" id="X1QNX7"/>
<dbReference type="Gene3D" id="3.90.550.10">
    <property type="entry name" value="Spore Coat Polysaccharide Biosynthesis Protein SpsA, Chain A"/>
    <property type="match status" value="1"/>
</dbReference>
<feature type="domain" description="Glycosyltransferase 2-like" evidence="1">
    <location>
        <begin position="116"/>
        <end position="224"/>
    </location>
</feature>
<evidence type="ECO:0000313" key="2">
    <source>
        <dbReference type="EMBL" id="GAI52690.1"/>
    </source>
</evidence>
<feature type="non-terminal residue" evidence="2">
    <location>
        <position position="1"/>
    </location>
</feature>
<dbReference type="CDD" id="cd00761">
    <property type="entry name" value="Glyco_tranf_GTA_type"/>
    <property type="match status" value="1"/>
</dbReference>
<evidence type="ECO:0000259" key="1">
    <source>
        <dbReference type="Pfam" id="PF00535"/>
    </source>
</evidence>
<accession>X1QNX7</accession>
<dbReference type="SUPFAM" id="SSF53448">
    <property type="entry name" value="Nucleotide-diphospho-sugar transferases"/>
    <property type="match status" value="1"/>
</dbReference>
<dbReference type="EMBL" id="BARV01036316">
    <property type="protein sequence ID" value="GAI52690.1"/>
    <property type="molecule type" value="Genomic_DNA"/>
</dbReference>
<reference evidence="2" key="1">
    <citation type="journal article" date="2014" name="Front. Microbiol.">
        <title>High frequency of phylogenetically diverse reductive dehalogenase-homologous genes in deep subseafloor sedimentary metagenomes.</title>
        <authorList>
            <person name="Kawai M."/>
            <person name="Futagami T."/>
            <person name="Toyoda A."/>
            <person name="Takaki Y."/>
            <person name="Nishi S."/>
            <person name="Hori S."/>
            <person name="Arai W."/>
            <person name="Tsubouchi T."/>
            <person name="Morono Y."/>
            <person name="Uchiyama I."/>
            <person name="Ito T."/>
            <person name="Fujiyama A."/>
            <person name="Inagaki F."/>
            <person name="Takami H."/>
        </authorList>
    </citation>
    <scope>NUCLEOTIDE SEQUENCE</scope>
    <source>
        <strain evidence="2">Expedition CK06-06</strain>
    </source>
</reference>
<protein>
    <recommendedName>
        <fullName evidence="1">Glycosyltransferase 2-like domain-containing protein</fullName>
    </recommendedName>
</protein>
<name>X1QNX7_9ZZZZ</name>
<dbReference type="GO" id="GO:0016758">
    <property type="term" value="F:hexosyltransferase activity"/>
    <property type="evidence" value="ECO:0007669"/>
    <property type="project" value="UniProtKB-ARBA"/>
</dbReference>
<dbReference type="PANTHER" id="PTHR22916:SF3">
    <property type="entry name" value="UDP-GLCNAC:BETAGAL BETA-1,3-N-ACETYLGLUCOSAMINYLTRANSFERASE-LIKE PROTEIN 1"/>
    <property type="match status" value="1"/>
</dbReference>
<dbReference type="InterPro" id="IPR029044">
    <property type="entry name" value="Nucleotide-diphossugar_trans"/>
</dbReference>
<dbReference type="PANTHER" id="PTHR22916">
    <property type="entry name" value="GLYCOSYLTRANSFERASE"/>
    <property type="match status" value="1"/>
</dbReference>
<organism evidence="2">
    <name type="scientific">marine sediment metagenome</name>
    <dbReference type="NCBI Taxonomy" id="412755"/>
    <lineage>
        <taxon>unclassified sequences</taxon>
        <taxon>metagenomes</taxon>
        <taxon>ecological metagenomes</taxon>
    </lineage>
</organism>
<gene>
    <name evidence="2" type="ORF">S06H3_56460</name>
</gene>
<dbReference type="Pfam" id="PF00535">
    <property type="entry name" value="Glycos_transf_2"/>
    <property type="match status" value="1"/>
</dbReference>
<comment type="caution">
    <text evidence="2">The sequence shown here is derived from an EMBL/GenBank/DDBJ whole genome shotgun (WGS) entry which is preliminary data.</text>
</comment>
<sequence length="230" mass="25933">LKIEPGHEDARKYLGILTKSGDDRVRIGCESAAADNQNDVKMKQVRKEDIAPKLSEQMYKNIQPLIKNGKHEDARKYLGILTKSGDDRVRIGCESAAADNQNDTSKEIHSEKYLVSAIVSTYNSERFIRGCIEDLEGQTINDKLEIIVVNSGSEQNEEAIVKELQKKYSNIKYIKNELRETVYAAWNRGLKAASGKYITNANTDDRHRKNAFEVMVNVLEALPEIALVYA</sequence>